<evidence type="ECO:0000256" key="1">
    <source>
        <dbReference type="SAM" id="MobiDB-lite"/>
    </source>
</evidence>
<protein>
    <submittedName>
        <fullName evidence="2">Uncharacterized protein</fullName>
    </submittedName>
</protein>
<dbReference type="EMBL" id="OFSN01000010">
    <property type="protein sequence ID" value="SOY61971.1"/>
    <property type="molecule type" value="Genomic_DNA"/>
</dbReference>
<sequence>MPCQTPLLANGKAQDGAKLKMARGPRAG</sequence>
<dbReference type="AlphaFoldDB" id="A0A375C367"/>
<accession>A0A375C367</accession>
<dbReference type="Proteomes" id="UP000257016">
    <property type="component" value="Unassembled WGS sequence"/>
</dbReference>
<feature type="region of interest" description="Disordered" evidence="1">
    <location>
        <begin position="1"/>
        <end position="28"/>
    </location>
</feature>
<name>A0A375C367_9BURK</name>
<gene>
    <name evidence="2" type="ORF">CBM2586_A50254</name>
</gene>
<proteinExistence type="predicted"/>
<comment type="caution">
    <text evidence="2">The sequence shown here is derived from an EMBL/GenBank/DDBJ whole genome shotgun (WGS) entry which is preliminary data.</text>
</comment>
<organism evidence="2">
    <name type="scientific">Cupriavidus taiwanensis</name>
    <dbReference type="NCBI Taxonomy" id="164546"/>
    <lineage>
        <taxon>Bacteria</taxon>
        <taxon>Pseudomonadati</taxon>
        <taxon>Pseudomonadota</taxon>
        <taxon>Betaproteobacteria</taxon>
        <taxon>Burkholderiales</taxon>
        <taxon>Burkholderiaceae</taxon>
        <taxon>Cupriavidus</taxon>
    </lineage>
</organism>
<evidence type="ECO:0000313" key="2">
    <source>
        <dbReference type="EMBL" id="SOY61971.1"/>
    </source>
</evidence>
<reference evidence="2" key="1">
    <citation type="submission" date="2018-01" db="EMBL/GenBank/DDBJ databases">
        <authorList>
            <person name="Clerissi C."/>
        </authorList>
    </citation>
    <scope>NUCLEOTIDE SEQUENCE</scope>
    <source>
        <strain evidence="2">Cupriavidus taiwanensis LMG 19430</strain>
    </source>
</reference>